<dbReference type="STRING" id="908615.SAMN05421540_10695"/>
<gene>
    <name evidence="3" type="ORF">SAMN05421540_10695</name>
</gene>
<evidence type="ECO:0000313" key="3">
    <source>
        <dbReference type="EMBL" id="SEA49218.1"/>
    </source>
</evidence>
<proteinExistence type="predicted"/>
<feature type="chain" id="PRO_5011793972" evidence="1">
    <location>
        <begin position="19"/>
        <end position="226"/>
    </location>
</feature>
<evidence type="ECO:0000313" key="4">
    <source>
        <dbReference type="Proteomes" id="UP000198820"/>
    </source>
</evidence>
<dbReference type="EMBL" id="FNQF01000006">
    <property type="protein sequence ID" value="SEA49218.1"/>
    <property type="molecule type" value="Genomic_DNA"/>
</dbReference>
<reference evidence="3 4" key="1">
    <citation type="submission" date="2016-10" db="EMBL/GenBank/DDBJ databases">
        <authorList>
            <person name="de Groot N.N."/>
        </authorList>
    </citation>
    <scope>NUCLEOTIDE SEQUENCE [LARGE SCALE GENOMIC DNA]</scope>
    <source>
        <strain evidence="3 4">DSM 23581</strain>
    </source>
</reference>
<dbReference type="AlphaFoldDB" id="A0A1H4BMD9"/>
<dbReference type="Proteomes" id="UP000198820">
    <property type="component" value="Unassembled WGS sequence"/>
</dbReference>
<organism evidence="3 4">
    <name type="scientific">Psychroflexus halocasei</name>
    <dbReference type="NCBI Taxonomy" id="908615"/>
    <lineage>
        <taxon>Bacteria</taxon>
        <taxon>Pseudomonadati</taxon>
        <taxon>Bacteroidota</taxon>
        <taxon>Flavobacteriia</taxon>
        <taxon>Flavobacteriales</taxon>
        <taxon>Flavobacteriaceae</taxon>
        <taxon>Psychroflexus</taxon>
    </lineage>
</organism>
<dbReference type="RefSeq" id="WP_093244290.1">
    <property type="nucleotide sequence ID" value="NZ_FNQF01000006.1"/>
</dbReference>
<feature type="signal peptide" evidence="1">
    <location>
        <begin position="1"/>
        <end position="18"/>
    </location>
</feature>
<sequence>MKAHFLYICLFVASIVSAQDRTETIEGSFNKIKIANKVDVDLVPYASENKIEISGYDADEVIIKVKQGELVVKLPIDEVFSDSDTKIKLYIKDFTSLNLNNGADVEITSQIKQKEISLEASEGSFLSADLDVKTARLKAVTGSEMHVYGESKNQYVTVKTGGIFIGKSFKTEKTDVKVSYGGTAEVYATHSCKAKTTAGGEIEIYGNPKKVDQKTKLGGSIDLMSK</sequence>
<protein>
    <submittedName>
        <fullName evidence="3">Putative auto-transporter adhesin, head GIN domain</fullName>
    </submittedName>
</protein>
<dbReference type="Gene3D" id="2.160.20.120">
    <property type="match status" value="1"/>
</dbReference>
<accession>A0A1H4BMD9</accession>
<evidence type="ECO:0000259" key="2">
    <source>
        <dbReference type="Pfam" id="PF10988"/>
    </source>
</evidence>
<keyword evidence="1" id="KW-0732">Signal</keyword>
<name>A0A1H4BMD9_9FLAO</name>
<feature type="domain" description="Putative auto-transporter adhesin head GIN" evidence="2">
    <location>
        <begin position="29"/>
        <end position="208"/>
    </location>
</feature>
<evidence type="ECO:0000256" key="1">
    <source>
        <dbReference type="SAM" id="SignalP"/>
    </source>
</evidence>
<keyword evidence="4" id="KW-1185">Reference proteome</keyword>
<dbReference type="Pfam" id="PF10988">
    <property type="entry name" value="DUF2807"/>
    <property type="match status" value="1"/>
</dbReference>
<dbReference type="InterPro" id="IPR021255">
    <property type="entry name" value="DUF2807"/>
</dbReference>